<dbReference type="RefSeq" id="WP_230436551.1">
    <property type="nucleotide sequence ID" value="NZ_JAFFQI010000195.1"/>
</dbReference>
<gene>
    <name evidence="2" type="ORF">JWH11_13535</name>
</gene>
<dbReference type="PANTHER" id="PTHR43194">
    <property type="entry name" value="HYDROLASE ALPHA/BETA FOLD FAMILY"/>
    <property type="match status" value="1"/>
</dbReference>
<dbReference type="Pfam" id="PF12697">
    <property type="entry name" value="Abhydrolase_6"/>
    <property type="match status" value="1"/>
</dbReference>
<evidence type="ECO:0000313" key="3">
    <source>
        <dbReference type="Proteomes" id="UP001430396"/>
    </source>
</evidence>
<dbReference type="InterPro" id="IPR029058">
    <property type="entry name" value="AB_hydrolase_fold"/>
</dbReference>
<proteinExistence type="predicted"/>
<sequence>MVSSSPTLAEAAIVSSVHAGDVRLAVSVRGPTRAPTVLLAHGFGQTRHAWEATAVALAEAGYRALSYDARGHGDSSANAAQLPYSPAQFTDDLIVLAGEQAEPPVLVAASMGGLFGLLAEARWPGLFRALVLVDITPRWDVTGVERILRFMTAHPDGFVSLDAAADAIAAYLPHRPRKSADQLRALLRPRQDGRWQWHWDPRLVEELAGQDAQMQQHALLDAAAQVRCPMLLISGGRSDLVTPATINEFLSIAPHAQHVQLPDATHMLAGDDNTTFTATVLHYLDALPPVGTIAASNITEHVTGARP</sequence>
<dbReference type="PRINTS" id="PR00111">
    <property type="entry name" value="ABHYDROLASE"/>
</dbReference>
<protein>
    <submittedName>
        <fullName evidence="2">Alpha/beta hydrolase</fullName>
    </submittedName>
</protein>
<name>A0ABS8NWK1_9XANT</name>
<dbReference type="Gene3D" id="3.40.50.1820">
    <property type="entry name" value="alpha/beta hydrolase"/>
    <property type="match status" value="1"/>
</dbReference>
<comment type="caution">
    <text evidence="2">The sequence shown here is derived from an EMBL/GenBank/DDBJ whole genome shotgun (WGS) entry which is preliminary data.</text>
</comment>
<feature type="domain" description="AB hydrolase-1" evidence="1">
    <location>
        <begin position="37"/>
        <end position="272"/>
    </location>
</feature>
<dbReference type="SUPFAM" id="SSF53474">
    <property type="entry name" value="alpha/beta-Hydrolases"/>
    <property type="match status" value="1"/>
</dbReference>
<dbReference type="PANTHER" id="PTHR43194:SF2">
    <property type="entry name" value="PEROXISOMAL MEMBRANE PROTEIN LPX1"/>
    <property type="match status" value="1"/>
</dbReference>
<dbReference type="GO" id="GO:0016787">
    <property type="term" value="F:hydrolase activity"/>
    <property type="evidence" value="ECO:0007669"/>
    <property type="project" value="UniProtKB-KW"/>
</dbReference>
<evidence type="ECO:0000259" key="1">
    <source>
        <dbReference type="Pfam" id="PF12697"/>
    </source>
</evidence>
<dbReference type="InterPro" id="IPR050228">
    <property type="entry name" value="Carboxylesterase_BioH"/>
</dbReference>
<accession>A0ABS8NWK1</accession>
<evidence type="ECO:0000313" key="2">
    <source>
        <dbReference type="EMBL" id="MCD0267444.1"/>
    </source>
</evidence>
<organism evidence="2 3">
    <name type="scientific">Xanthomonas melonis</name>
    <dbReference type="NCBI Taxonomy" id="56456"/>
    <lineage>
        <taxon>Bacteria</taxon>
        <taxon>Pseudomonadati</taxon>
        <taxon>Pseudomonadota</taxon>
        <taxon>Gammaproteobacteria</taxon>
        <taxon>Lysobacterales</taxon>
        <taxon>Lysobacteraceae</taxon>
        <taxon>Xanthomonas</taxon>
    </lineage>
</organism>
<dbReference type="EMBL" id="JAFFQI010000195">
    <property type="protein sequence ID" value="MCD0267444.1"/>
    <property type="molecule type" value="Genomic_DNA"/>
</dbReference>
<dbReference type="InterPro" id="IPR000073">
    <property type="entry name" value="AB_hydrolase_1"/>
</dbReference>
<reference evidence="2" key="1">
    <citation type="submission" date="2021-02" db="EMBL/GenBank/DDBJ databases">
        <title>Copper resistance gene diversity in local Xanthomonas species at agrochemical polluted sites in Trinidad, Trinidad and Tobago.</title>
        <authorList>
            <person name="Ramnarine S.D.B.J."/>
            <person name="Ramsubhag A."/>
            <person name="Jayaraman J."/>
        </authorList>
    </citation>
    <scope>NUCLEOTIDE SEQUENCE</scope>
    <source>
        <strain evidence="2">CaNP6A</strain>
    </source>
</reference>
<dbReference type="Proteomes" id="UP001430396">
    <property type="component" value="Unassembled WGS sequence"/>
</dbReference>
<keyword evidence="3" id="KW-1185">Reference proteome</keyword>
<keyword evidence="2" id="KW-0378">Hydrolase</keyword>